<feature type="domain" description="DUF4189" evidence="2">
    <location>
        <begin position="34"/>
        <end position="114"/>
    </location>
</feature>
<evidence type="ECO:0000259" key="2">
    <source>
        <dbReference type="Pfam" id="PF13827"/>
    </source>
</evidence>
<dbReference type="Proteomes" id="UP001595844">
    <property type="component" value="Unassembled WGS sequence"/>
</dbReference>
<proteinExistence type="predicted"/>
<accession>A0ABV8VG48</accession>
<evidence type="ECO:0000313" key="3">
    <source>
        <dbReference type="EMBL" id="MFC4373700.1"/>
    </source>
</evidence>
<evidence type="ECO:0000313" key="4">
    <source>
        <dbReference type="Proteomes" id="UP001595844"/>
    </source>
</evidence>
<protein>
    <submittedName>
        <fullName evidence="3">DUF4189 domain-containing protein</fullName>
    </submittedName>
</protein>
<dbReference type="InterPro" id="IPR025240">
    <property type="entry name" value="DUF4189"/>
</dbReference>
<dbReference type="RefSeq" id="WP_378557120.1">
    <property type="nucleotide sequence ID" value="NZ_JBHSDL010000006.1"/>
</dbReference>
<evidence type="ECO:0000256" key="1">
    <source>
        <dbReference type="SAM" id="SignalP"/>
    </source>
</evidence>
<name>A0ABV8VG48_9NOCA</name>
<feature type="signal peptide" evidence="1">
    <location>
        <begin position="1"/>
        <end position="29"/>
    </location>
</feature>
<sequence length="144" mass="14479">MSFMGKVGFAVAGLGLAAGSVLGAGPADAAGDQWAAYGFSDLQHGTWAAVNADSEEAAIAWVLEQCGGGPDCTILNSWANGCGAIVHSNEGWITAASGRDRGEAVRNAVDKLAKDAPMAQLANFGSSDLSGTTVVDVMCTQNAS</sequence>
<reference evidence="4" key="1">
    <citation type="journal article" date="2019" name="Int. J. Syst. Evol. Microbiol.">
        <title>The Global Catalogue of Microorganisms (GCM) 10K type strain sequencing project: providing services to taxonomists for standard genome sequencing and annotation.</title>
        <authorList>
            <consortium name="The Broad Institute Genomics Platform"/>
            <consortium name="The Broad Institute Genome Sequencing Center for Infectious Disease"/>
            <person name="Wu L."/>
            <person name="Ma J."/>
        </authorList>
    </citation>
    <scope>NUCLEOTIDE SEQUENCE [LARGE SCALE GENOMIC DNA]</scope>
    <source>
        <strain evidence="4">IBRC-M 10490</strain>
    </source>
</reference>
<dbReference type="Pfam" id="PF13827">
    <property type="entry name" value="DUF4189"/>
    <property type="match status" value="1"/>
</dbReference>
<feature type="chain" id="PRO_5047146032" evidence="1">
    <location>
        <begin position="30"/>
        <end position="144"/>
    </location>
</feature>
<organism evidence="3 4">
    <name type="scientific">Nocardia halotolerans</name>
    <dbReference type="NCBI Taxonomy" id="1755878"/>
    <lineage>
        <taxon>Bacteria</taxon>
        <taxon>Bacillati</taxon>
        <taxon>Actinomycetota</taxon>
        <taxon>Actinomycetes</taxon>
        <taxon>Mycobacteriales</taxon>
        <taxon>Nocardiaceae</taxon>
        <taxon>Nocardia</taxon>
    </lineage>
</organism>
<comment type="caution">
    <text evidence="3">The sequence shown here is derived from an EMBL/GenBank/DDBJ whole genome shotgun (WGS) entry which is preliminary data.</text>
</comment>
<keyword evidence="4" id="KW-1185">Reference proteome</keyword>
<gene>
    <name evidence="3" type="ORF">ACFO5K_06260</name>
</gene>
<keyword evidence="1" id="KW-0732">Signal</keyword>
<dbReference type="EMBL" id="JBHSDL010000006">
    <property type="protein sequence ID" value="MFC4373700.1"/>
    <property type="molecule type" value="Genomic_DNA"/>
</dbReference>